<evidence type="ECO:0000259" key="3">
    <source>
        <dbReference type="PROSITE" id="PS50841"/>
    </source>
</evidence>
<comment type="caution">
    <text evidence="4">The sequence shown here is derived from an EMBL/GenBank/DDBJ whole genome shotgun (WGS) entry which is preliminary data.</text>
</comment>
<dbReference type="GO" id="GO:0090090">
    <property type="term" value="P:negative regulation of canonical Wnt signaling pathway"/>
    <property type="evidence" value="ECO:0007669"/>
    <property type="project" value="InterPro"/>
</dbReference>
<protein>
    <submittedName>
        <fullName evidence="4">Axin-1-like isoform X1</fullName>
    </submittedName>
</protein>
<dbReference type="GO" id="GO:0005634">
    <property type="term" value="C:nucleus"/>
    <property type="evidence" value="ECO:0007669"/>
    <property type="project" value="TreeGrafter"/>
</dbReference>
<sequence length="69" mass="7589">MTVAYYFCGEPIPYRTTVRGGAITLGHFRELLTRRGASSTALLLAQDVFQLGVSSDVWVGHLCNWTGVQ</sequence>
<dbReference type="PANTHER" id="PTHR46102">
    <property type="entry name" value="AXIN"/>
    <property type="match status" value="1"/>
</dbReference>
<accession>A0A8J4T436</accession>
<dbReference type="PROSITE" id="PS50841">
    <property type="entry name" value="DIX"/>
    <property type="match status" value="1"/>
</dbReference>
<gene>
    <name evidence="4" type="ORF">DAT39_021740</name>
</gene>
<reference evidence="4" key="1">
    <citation type="submission" date="2020-07" db="EMBL/GenBank/DDBJ databases">
        <title>Clarias magur genome sequencing, assembly and annotation.</title>
        <authorList>
            <person name="Kushwaha B."/>
            <person name="Kumar R."/>
            <person name="Das P."/>
            <person name="Joshi C.G."/>
            <person name="Kumar D."/>
            <person name="Nagpure N.S."/>
            <person name="Pandey M."/>
            <person name="Agarwal S."/>
            <person name="Srivastava S."/>
            <person name="Singh M."/>
            <person name="Sahoo L."/>
            <person name="Jayasankar P."/>
            <person name="Meher P.K."/>
            <person name="Koringa P.G."/>
            <person name="Iquebal M.A."/>
            <person name="Das S.P."/>
            <person name="Bit A."/>
            <person name="Patnaik S."/>
            <person name="Patel N."/>
            <person name="Shah T.M."/>
            <person name="Hinsu A."/>
            <person name="Jena J.K."/>
        </authorList>
    </citation>
    <scope>NUCLEOTIDE SEQUENCE</scope>
    <source>
        <strain evidence="4">CIFAMagur01</strain>
        <tissue evidence="4">Testis</tissue>
    </source>
</reference>
<dbReference type="EMBL" id="QNUK01000963">
    <property type="protein sequence ID" value="KAF5888565.1"/>
    <property type="molecule type" value="Genomic_DNA"/>
</dbReference>
<dbReference type="GO" id="GO:0048468">
    <property type="term" value="P:cell development"/>
    <property type="evidence" value="ECO:0007669"/>
    <property type="project" value="TreeGrafter"/>
</dbReference>
<feature type="domain" description="DIX" evidence="3">
    <location>
        <begin position="1"/>
        <end position="69"/>
    </location>
</feature>
<dbReference type="InterPro" id="IPR029071">
    <property type="entry name" value="Ubiquitin-like_domsf"/>
</dbReference>
<dbReference type="InterPro" id="IPR001158">
    <property type="entry name" value="DIX"/>
</dbReference>
<dbReference type="GO" id="GO:0008013">
    <property type="term" value="F:beta-catenin binding"/>
    <property type="evidence" value="ECO:0007669"/>
    <property type="project" value="TreeGrafter"/>
</dbReference>
<dbReference type="PANTHER" id="PTHR46102:SF2">
    <property type="entry name" value="AXIN"/>
    <property type="match status" value="1"/>
</dbReference>
<organism evidence="4 5">
    <name type="scientific">Clarias magur</name>
    <name type="common">Asian catfish</name>
    <name type="synonym">Macropteronotus magur</name>
    <dbReference type="NCBI Taxonomy" id="1594786"/>
    <lineage>
        <taxon>Eukaryota</taxon>
        <taxon>Metazoa</taxon>
        <taxon>Chordata</taxon>
        <taxon>Craniata</taxon>
        <taxon>Vertebrata</taxon>
        <taxon>Euteleostomi</taxon>
        <taxon>Actinopterygii</taxon>
        <taxon>Neopterygii</taxon>
        <taxon>Teleostei</taxon>
        <taxon>Ostariophysi</taxon>
        <taxon>Siluriformes</taxon>
        <taxon>Clariidae</taxon>
        <taxon>Clarias</taxon>
    </lineage>
</organism>
<dbReference type="SUPFAM" id="SSF54236">
    <property type="entry name" value="Ubiquitin-like"/>
    <property type="match status" value="1"/>
</dbReference>
<dbReference type="AlphaFoldDB" id="A0A8J4T436"/>
<dbReference type="Pfam" id="PF00778">
    <property type="entry name" value="DIX"/>
    <property type="match status" value="1"/>
</dbReference>
<dbReference type="GO" id="GO:0032436">
    <property type="term" value="P:positive regulation of proteasomal ubiquitin-dependent protein catabolic process"/>
    <property type="evidence" value="ECO:0007669"/>
    <property type="project" value="TreeGrafter"/>
</dbReference>
<proteinExistence type="predicted"/>
<evidence type="ECO:0000256" key="2">
    <source>
        <dbReference type="PROSITE-ProRule" id="PRU00069"/>
    </source>
</evidence>
<dbReference type="Proteomes" id="UP000727407">
    <property type="component" value="Unassembled WGS sequence"/>
</dbReference>
<dbReference type="GO" id="GO:0060090">
    <property type="term" value="F:molecular adaptor activity"/>
    <property type="evidence" value="ECO:0007669"/>
    <property type="project" value="TreeGrafter"/>
</dbReference>
<name>A0A8J4T436_CLAMG</name>
<dbReference type="GO" id="GO:0070411">
    <property type="term" value="F:I-SMAD binding"/>
    <property type="evidence" value="ECO:0007669"/>
    <property type="project" value="TreeGrafter"/>
</dbReference>
<keyword evidence="1 2" id="KW-0879">Wnt signaling pathway</keyword>
<dbReference type="OrthoDB" id="10007451at2759"/>
<evidence type="ECO:0000313" key="5">
    <source>
        <dbReference type="Proteomes" id="UP000727407"/>
    </source>
</evidence>
<dbReference type="GO" id="GO:0019901">
    <property type="term" value="F:protein kinase binding"/>
    <property type="evidence" value="ECO:0007669"/>
    <property type="project" value="TreeGrafter"/>
</dbReference>
<evidence type="ECO:0000256" key="1">
    <source>
        <dbReference type="ARBA" id="ARBA00022687"/>
    </source>
</evidence>
<dbReference type="InterPro" id="IPR043581">
    <property type="entry name" value="Axin-like"/>
</dbReference>
<dbReference type="GO" id="GO:0005886">
    <property type="term" value="C:plasma membrane"/>
    <property type="evidence" value="ECO:0007669"/>
    <property type="project" value="TreeGrafter"/>
</dbReference>
<dbReference type="GO" id="GO:0031625">
    <property type="term" value="F:ubiquitin protein ligase binding"/>
    <property type="evidence" value="ECO:0007669"/>
    <property type="project" value="TreeGrafter"/>
</dbReference>
<dbReference type="Gene3D" id="2.40.240.130">
    <property type="match status" value="1"/>
</dbReference>
<dbReference type="InterPro" id="IPR038207">
    <property type="entry name" value="DIX_dom_sf"/>
</dbReference>
<dbReference type="GO" id="GO:0016055">
    <property type="term" value="P:Wnt signaling pathway"/>
    <property type="evidence" value="ECO:0007669"/>
    <property type="project" value="UniProtKB-KW"/>
</dbReference>
<evidence type="ECO:0000313" key="4">
    <source>
        <dbReference type="EMBL" id="KAF5888565.1"/>
    </source>
</evidence>
<keyword evidence="5" id="KW-1185">Reference proteome</keyword>
<dbReference type="GO" id="GO:0030877">
    <property type="term" value="C:beta-catenin destruction complex"/>
    <property type="evidence" value="ECO:0007669"/>
    <property type="project" value="TreeGrafter"/>
</dbReference>